<proteinExistence type="predicted"/>
<sequence length="364" mass="38497">VVSHPANVAYATGYRSVAAGIMLGARMAACVTPDRRVLVASASDAAAALDTGIDAGDYVPFGRFFFESAEGNDPAASMSDVNADLESAMEEALARSGFRGTVGVDALVPDPIRGLIEQQSGVEKVVEADDWIMGARAIKTAPETERMLSAIRCTEAGIERALGEAGPGVTERELAGIVAQAMVEGGAEPRFLVATTGPRSALSDARATDREWNPGELLRFDVGCTFDGYWSDIGRTAVLGEPSSEQARCYAAILAGEGEQLDAARPGMTAGQLFDVAVQAVEAAGLQPYRRHHCGHAIGSEVYERPIVAPGSEVELQPGMVFCVETPYYRLGWGGMMVEDAIQITTEGNRRLTSLDRSLRVVPA</sequence>
<evidence type="ECO:0000259" key="1">
    <source>
        <dbReference type="Pfam" id="PF00557"/>
    </source>
</evidence>
<feature type="domain" description="Peptidase M24" evidence="1">
    <location>
        <begin position="145"/>
        <end position="345"/>
    </location>
</feature>
<protein>
    <recommendedName>
        <fullName evidence="1">Peptidase M24 domain-containing protein</fullName>
    </recommendedName>
</protein>
<dbReference type="AlphaFoldDB" id="A0A381WKD9"/>
<gene>
    <name evidence="2" type="ORF">METZ01_LOCUS105783</name>
</gene>
<organism evidence="2">
    <name type="scientific">marine metagenome</name>
    <dbReference type="NCBI Taxonomy" id="408172"/>
    <lineage>
        <taxon>unclassified sequences</taxon>
        <taxon>metagenomes</taxon>
        <taxon>ecological metagenomes</taxon>
    </lineage>
</organism>
<dbReference type="Gene3D" id="3.90.230.10">
    <property type="entry name" value="Creatinase/methionine aminopeptidase superfamily"/>
    <property type="match status" value="1"/>
</dbReference>
<dbReference type="InterPro" id="IPR036005">
    <property type="entry name" value="Creatinase/aminopeptidase-like"/>
</dbReference>
<dbReference type="InterPro" id="IPR029149">
    <property type="entry name" value="Creatin/AminoP/Spt16_N"/>
</dbReference>
<feature type="non-terminal residue" evidence="2">
    <location>
        <position position="1"/>
    </location>
</feature>
<dbReference type="Pfam" id="PF00557">
    <property type="entry name" value="Peptidase_M24"/>
    <property type="match status" value="1"/>
</dbReference>
<dbReference type="Gene3D" id="3.40.350.10">
    <property type="entry name" value="Creatinase/prolidase N-terminal domain"/>
    <property type="match status" value="1"/>
</dbReference>
<name>A0A381WKD9_9ZZZZ</name>
<dbReference type="InterPro" id="IPR050659">
    <property type="entry name" value="Peptidase_M24B"/>
</dbReference>
<dbReference type="PANTHER" id="PTHR46112">
    <property type="entry name" value="AMINOPEPTIDASE"/>
    <property type="match status" value="1"/>
</dbReference>
<dbReference type="InterPro" id="IPR000994">
    <property type="entry name" value="Pept_M24"/>
</dbReference>
<evidence type="ECO:0000313" key="2">
    <source>
        <dbReference type="EMBL" id="SVA52929.1"/>
    </source>
</evidence>
<dbReference type="PRINTS" id="PR00599">
    <property type="entry name" value="MAPEPTIDASE"/>
</dbReference>
<accession>A0A381WKD9</accession>
<dbReference type="EMBL" id="UINC01012073">
    <property type="protein sequence ID" value="SVA52929.1"/>
    <property type="molecule type" value="Genomic_DNA"/>
</dbReference>
<dbReference type="PANTHER" id="PTHR46112:SF2">
    <property type="entry name" value="XAA-PRO AMINOPEPTIDASE P-RELATED"/>
    <property type="match status" value="1"/>
</dbReference>
<reference evidence="2" key="1">
    <citation type="submission" date="2018-05" db="EMBL/GenBank/DDBJ databases">
        <authorList>
            <person name="Lanie J.A."/>
            <person name="Ng W.-L."/>
            <person name="Kazmierczak K.M."/>
            <person name="Andrzejewski T.M."/>
            <person name="Davidsen T.M."/>
            <person name="Wayne K.J."/>
            <person name="Tettelin H."/>
            <person name="Glass J.I."/>
            <person name="Rusch D."/>
            <person name="Podicherti R."/>
            <person name="Tsui H.-C.T."/>
            <person name="Winkler M.E."/>
        </authorList>
    </citation>
    <scope>NUCLEOTIDE SEQUENCE</scope>
</reference>
<dbReference type="SUPFAM" id="SSF55920">
    <property type="entry name" value="Creatinase/aminopeptidase"/>
    <property type="match status" value="1"/>
</dbReference>
<dbReference type="InterPro" id="IPR001714">
    <property type="entry name" value="Pept_M24_MAP"/>
</dbReference>